<protein>
    <submittedName>
        <fullName evidence="2">Uncharacterized protein</fullName>
    </submittedName>
</protein>
<proteinExistence type="predicted"/>
<dbReference type="EMBL" id="JAYRBN010000037">
    <property type="protein sequence ID" value="KAL2746660.1"/>
    <property type="molecule type" value="Genomic_DNA"/>
</dbReference>
<sequence length="255" mass="28404">MIDRDLIACNWLLPGDGTSVVLAKNGGAIRRSPCFRSDSTVLVGGCFHERLGIRRSSRRKAIQAIRIVDSRGDAGPGVATPTTTDDNNEEQEEKGERRGVAVSRDATKERRKSGDKRSSPGALEKSPLVEGKKNLGVASFSSGRRGPRKIHTRIQRRRGESRRRRRRCRGCCHPLCAVCGADVLRVPVRVHLHAREPGPVKPVFRSVPGSWFPVPVPPHAKLSRQSSSERHTLLRRLDTILSDDTIQRLRFDDFD</sequence>
<keyword evidence="3" id="KW-1185">Reference proteome</keyword>
<feature type="region of interest" description="Disordered" evidence="1">
    <location>
        <begin position="71"/>
        <end position="151"/>
    </location>
</feature>
<gene>
    <name evidence="2" type="ORF">V1477_005030</name>
</gene>
<evidence type="ECO:0000313" key="3">
    <source>
        <dbReference type="Proteomes" id="UP001607303"/>
    </source>
</evidence>
<dbReference type="Proteomes" id="UP001607303">
    <property type="component" value="Unassembled WGS sequence"/>
</dbReference>
<comment type="caution">
    <text evidence="2">The sequence shown here is derived from an EMBL/GenBank/DDBJ whole genome shotgun (WGS) entry which is preliminary data.</text>
</comment>
<evidence type="ECO:0000256" key="1">
    <source>
        <dbReference type="SAM" id="MobiDB-lite"/>
    </source>
</evidence>
<name>A0ABD2CNH5_VESMC</name>
<organism evidence="2 3">
    <name type="scientific">Vespula maculifrons</name>
    <name type="common">Eastern yellow jacket</name>
    <name type="synonym">Wasp</name>
    <dbReference type="NCBI Taxonomy" id="7453"/>
    <lineage>
        <taxon>Eukaryota</taxon>
        <taxon>Metazoa</taxon>
        <taxon>Ecdysozoa</taxon>
        <taxon>Arthropoda</taxon>
        <taxon>Hexapoda</taxon>
        <taxon>Insecta</taxon>
        <taxon>Pterygota</taxon>
        <taxon>Neoptera</taxon>
        <taxon>Endopterygota</taxon>
        <taxon>Hymenoptera</taxon>
        <taxon>Apocrita</taxon>
        <taxon>Aculeata</taxon>
        <taxon>Vespoidea</taxon>
        <taxon>Vespidae</taxon>
        <taxon>Vespinae</taxon>
        <taxon>Vespula</taxon>
    </lineage>
</organism>
<reference evidence="2 3" key="1">
    <citation type="journal article" date="2024" name="Ann. Entomol. Soc. Am.">
        <title>Genomic analyses of the southern and eastern yellowjacket wasps (Hymenoptera: Vespidae) reveal evolutionary signatures of social life.</title>
        <authorList>
            <person name="Catto M.A."/>
            <person name="Caine P.B."/>
            <person name="Orr S.E."/>
            <person name="Hunt B.G."/>
            <person name="Goodisman M.A.D."/>
        </authorList>
    </citation>
    <scope>NUCLEOTIDE SEQUENCE [LARGE SCALE GENOMIC DNA]</scope>
    <source>
        <strain evidence="2">232</strain>
        <tissue evidence="2">Head and thorax</tissue>
    </source>
</reference>
<evidence type="ECO:0000313" key="2">
    <source>
        <dbReference type="EMBL" id="KAL2746660.1"/>
    </source>
</evidence>
<accession>A0ABD2CNH5</accession>
<dbReference type="AlphaFoldDB" id="A0ABD2CNH5"/>